<protein>
    <submittedName>
        <fullName evidence="2">Uncharacterized protein</fullName>
    </submittedName>
</protein>
<organism evidence="2 3">
    <name type="scientific">Stieleria varia</name>
    <dbReference type="NCBI Taxonomy" id="2528005"/>
    <lineage>
        <taxon>Bacteria</taxon>
        <taxon>Pseudomonadati</taxon>
        <taxon>Planctomycetota</taxon>
        <taxon>Planctomycetia</taxon>
        <taxon>Pirellulales</taxon>
        <taxon>Pirellulaceae</taxon>
        <taxon>Stieleria</taxon>
    </lineage>
</organism>
<keyword evidence="1" id="KW-0472">Membrane</keyword>
<dbReference type="RefSeq" id="WP_146521760.1">
    <property type="nucleotide sequence ID" value="NZ_CP151726.1"/>
</dbReference>
<name>A0A5C6AP89_9BACT</name>
<keyword evidence="3" id="KW-1185">Reference proteome</keyword>
<reference evidence="2 3" key="1">
    <citation type="submission" date="2019-02" db="EMBL/GenBank/DDBJ databases">
        <title>Deep-cultivation of Planctomycetes and their phenomic and genomic characterization uncovers novel biology.</title>
        <authorList>
            <person name="Wiegand S."/>
            <person name="Jogler M."/>
            <person name="Boedeker C."/>
            <person name="Pinto D."/>
            <person name="Vollmers J."/>
            <person name="Rivas-Marin E."/>
            <person name="Kohn T."/>
            <person name="Peeters S.H."/>
            <person name="Heuer A."/>
            <person name="Rast P."/>
            <person name="Oberbeckmann S."/>
            <person name="Bunk B."/>
            <person name="Jeske O."/>
            <person name="Meyerdierks A."/>
            <person name="Storesund J.E."/>
            <person name="Kallscheuer N."/>
            <person name="Luecker S."/>
            <person name="Lage O.M."/>
            <person name="Pohl T."/>
            <person name="Merkel B.J."/>
            <person name="Hornburger P."/>
            <person name="Mueller R.-W."/>
            <person name="Bruemmer F."/>
            <person name="Labrenz M."/>
            <person name="Spormann A.M."/>
            <person name="Op Den Camp H."/>
            <person name="Overmann J."/>
            <person name="Amann R."/>
            <person name="Jetten M.S.M."/>
            <person name="Mascher T."/>
            <person name="Medema M.H."/>
            <person name="Devos D.P."/>
            <person name="Kaster A.-K."/>
            <person name="Ovreas L."/>
            <person name="Rohde M."/>
            <person name="Galperin M.Y."/>
            <person name="Jogler C."/>
        </authorList>
    </citation>
    <scope>NUCLEOTIDE SEQUENCE [LARGE SCALE GENOMIC DNA]</scope>
    <source>
        <strain evidence="2 3">Pla52n</strain>
    </source>
</reference>
<evidence type="ECO:0000313" key="2">
    <source>
        <dbReference type="EMBL" id="TWU01327.1"/>
    </source>
</evidence>
<gene>
    <name evidence="2" type="ORF">Pla52n_47010</name>
</gene>
<keyword evidence="1" id="KW-0812">Transmembrane</keyword>
<evidence type="ECO:0000256" key="1">
    <source>
        <dbReference type="SAM" id="Phobius"/>
    </source>
</evidence>
<dbReference type="Proteomes" id="UP000320176">
    <property type="component" value="Unassembled WGS sequence"/>
</dbReference>
<keyword evidence="1" id="KW-1133">Transmembrane helix</keyword>
<comment type="caution">
    <text evidence="2">The sequence shown here is derived from an EMBL/GenBank/DDBJ whole genome shotgun (WGS) entry which is preliminary data.</text>
</comment>
<dbReference type="AlphaFoldDB" id="A0A5C6AP89"/>
<accession>A0A5C6AP89</accession>
<feature type="transmembrane region" description="Helical" evidence="1">
    <location>
        <begin position="276"/>
        <end position="296"/>
    </location>
</feature>
<proteinExistence type="predicted"/>
<dbReference type="EMBL" id="SJPN01000005">
    <property type="protein sequence ID" value="TWU01327.1"/>
    <property type="molecule type" value="Genomic_DNA"/>
</dbReference>
<dbReference type="OrthoDB" id="261383at2"/>
<evidence type="ECO:0000313" key="3">
    <source>
        <dbReference type="Proteomes" id="UP000320176"/>
    </source>
</evidence>
<sequence length="306" mass="34402">MCCFAGPVKSVTDTNLFARLSGNGTQLLAYQMKFETEKENAMILPLPVATPAREDSLQFISLKEYDSLFDDMDRAFPVIKPPSRGYGVPLSAAASAIDSPLVVHDVGDFVASFVPTMNDFGRLDPRFVIPKSSWDKIPQYADYGFAVFQLKDLKGKPHPMAFEFETRMKNEIFFPTVHIHDGEVHRREHFDHTLYLQNAEFDKVVGKYVNHRVKDSATGFVRSKDIARRFCEVEKAAGLVDGNLLLHRIEMRGTMENKDVIAPVAAAHGKTPGFRFGHLLSITPALLGMCGLGWIINRRNRLRREG</sequence>